<comment type="subcellular location">
    <subcellularLocation>
        <location evidence="1">Cell membrane</location>
        <topology evidence="1">Multi-pass membrane protein</topology>
    </subcellularLocation>
</comment>
<dbReference type="InterPro" id="IPR025857">
    <property type="entry name" value="MacB_PCD"/>
</dbReference>
<keyword evidence="5 7" id="KW-0472">Membrane</keyword>
<keyword evidence="3 7" id="KW-0812">Transmembrane</keyword>
<dbReference type="Proteomes" id="UP000772618">
    <property type="component" value="Unassembled WGS sequence"/>
</dbReference>
<organism evidence="10 11">
    <name type="scientific">Chryseosolibacter indicus</name>
    <dbReference type="NCBI Taxonomy" id="2782351"/>
    <lineage>
        <taxon>Bacteria</taxon>
        <taxon>Pseudomonadati</taxon>
        <taxon>Bacteroidota</taxon>
        <taxon>Cytophagia</taxon>
        <taxon>Cytophagales</taxon>
        <taxon>Chryseotaleaceae</taxon>
        <taxon>Chryseosolibacter</taxon>
    </lineage>
</organism>
<feature type="domain" description="MacB-like periplasmic core" evidence="9">
    <location>
        <begin position="20"/>
        <end position="240"/>
    </location>
</feature>
<name>A0ABS5VVT1_9BACT</name>
<dbReference type="Pfam" id="PF02687">
    <property type="entry name" value="FtsX"/>
    <property type="match status" value="2"/>
</dbReference>
<feature type="transmembrane region" description="Helical" evidence="7">
    <location>
        <begin position="664"/>
        <end position="686"/>
    </location>
</feature>
<evidence type="ECO:0000313" key="10">
    <source>
        <dbReference type="EMBL" id="MBT1705158.1"/>
    </source>
</evidence>
<feature type="transmembrane region" description="Helical" evidence="7">
    <location>
        <begin position="280"/>
        <end position="306"/>
    </location>
</feature>
<dbReference type="RefSeq" id="WP_254155113.1">
    <property type="nucleotide sequence ID" value="NZ_JAHESD010000048.1"/>
</dbReference>
<evidence type="ECO:0000256" key="5">
    <source>
        <dbReference type="ARBA" id="ARBA00023136"/>
    </source>
</evidence>
<dbReference type="InterPro" id="IPR050250">
    <property type="entry name" value="Macrolide_Exporter_MacB"/>
</dbReference>
<feature type="transmembrane region" description="Helical" evidence="7">
    <location>
        <begin position="716"/>
        <end position="735"/>
    </location>
</feature>
<dbReference type="EMBL" id="JAHESD010000048">
    <property type="protein sequence ID" value="MBT1705158.1"/>
    <property type="molecule type" value="Genomic_DNA"/>
</dbReference>
<comment type="caution">
    <text evidence="10">The sequence shown here is derived from an EMBL/GenBank/DDBJ whole genome shotgun (WGS) entry which is preliminary data.</text>
</comment>
<evidence type="ECO:0000259" key="9">
    <source>
        <dbReference type="Pfam" id="PF12704"/>
    </source>
</evidence>
<evidence type="ECO:0000256" key="2">
    <source>
        <dbReference type="ARBA" id="ARBA00022475"/>
    </source>
</evidence>
<dbReference type="InterPro" id="IPR003838">
    <property type="entry name" value="ABC3_permease_C"/>
</dbReference>
<evidence type="ECO:0000256" key="4">
    <source>
        <dbReference type="ARBA" id="ARBA00022989"/>
    </source>
</evidence>
<feature type="transmembrane region" description="Helical" evidence="7">
    <location>
        <begin position="376"/>
        <end position="405"/>
    </location>
</feature>
<comment type="similarity">
    <text evidence="6">Belongs to the ABC-4 integral membrane protein family.</text>
</comment>
<gene>
    <name evidence="10" type="ORF">KK060_17830</name>
</gene>
<accession>A0ABS5VVT1</accession>
<evidence type="ECO:0000313" key="11">
    <source>
        <dbReference type="Proteomes" id="UP000772618"/>
    </source>
</evidence>
<feature type="transmembrane region" description="Helical" evidence="7">
    <location>
        <begin position="425"/>
        <end position="444"/>
    </location>
</feature>
<evidence type="ECO:0000259" key="8">
    <source>
        <dbReference type="Pfam" id="PF02687"/>
    </source>
</evidence>
<feature type="transmembrane region" description="Helical" evidence="7">
    <location>
        <begin position="747"/>
        <end position="770"/>
    </location>
</feature>
<feature type="transmembrane region" description="Helical" evidence="7">
    <location>
        <begin position="327"/>
        <end position="356"/>
    </location>
</feature>
<evidence type="ECO:0000256" key="6">
    <source>
        <dbReference type="ARBA" id="ARBA00038076"/>
    </source>
</evidence>
<keyword evidence="11" id="KW-1185">Reference proteome</keyword>
<keyword evidence="4 7" id="KW-1133">Transmembrane helix</keyword>
<dbReference type="PANTHER" id="PTHR30572">
    <property type="entry name" value="MEMBRANE COMPONENT OF TRANSPORTER-RELATED"/>
    <property type="match status" value="1"/>
</dbReference>
<dbReference type="Pfam" id="PF12704">
    <property type="entry name" value="MacB_PCD"/>
    <property type="match status" value="2"/>
</dbReference>
<evidence type="ECO:0000256" key="1">
    <source>
        <dbReference type="ARBA" id="ARBA00004651"/>
    </source>
</evidence>
<feature type="domain" description="MacB-like periplasmic core" evidence="9">
    <location>
        <begin position="436"/>
        <end position="601"/>
    </location>
</feature>
<dbReference type="PANTHER" id="PTHR30572:SF4">
    <property type="entry name" value="ABC TRANSPORTER PERMEASE YTRF"/>
    <property type="match status" value="1"/>
</dbReference>
<reference evidence="10 11" key="1">
    <citation type="submission" date="2021-05" db="EMBL/GenBank/DDBJ databases">
        <title>A Polyphasic approach of four new species of the genus Ohtaekwangia: Ohtaekwangia histidinii sp. nov., Ohtaekwangia cretensis sp. nov., Ohtaekwangia indiensis sp. nov., Ohtaekwangia reichenbachii sp. nov. from diverse environment.</title>
        <authorList>
            <person name="Octaviana S."/>
        </authorList>
    </citation>
    <scope>NUCLEOTIDE SEQUENCE [LARGE SCALE GENOMIC DNA]</scope>
    <source>
        <strain evidence="10 11">PWU20</strain>
    </source>
</reference>
<keyword evidence="2" id="KW-1003">Cell membrane</keyword>
<feature type="domain" description="ABC3 transporter permease C-terminal" evidence="8">
    <location>
        <begin position="669"/>
        <end position="781"/>
    </location>
</feature>
<feature type="transmembrane region" description="Helical" evidence="7">
    <location>
        <begin position="21"/>
        <end position="44"/>
    </location>
</feature>
<feature type="domain" description="ABC3 transporter permease C-terminal" evidence="8">
    <location>
        <begin position="288"/>
        <end position="404"/>
    </location>
</feature>
<sequence length="788" mass="89198">MLISYFKTAIRNFVRHKYFSLLNVLGLALGMSVSLLFISFYSFVSSFDDFHSKGDKIYRIISTVEKGVKRTDLASAPFILTKVLENEVPEIEEVVCINAAFSSVVVSSKVNIPVQGYYADDNFFSVFDFKLIQGNPRTALLKPNSILLKESVATKLGKSRELIGSMIEIEGAGLFEVTGIVKDESLSHFSFEVLVSMSTLPDTITQRYIAGVWKSFRDQYIYILASDQTRREKLQESLDRITNILNEKARDSRISLKLQALADITPGPDLENSLGPDTDYLLIFIFGTISLLILAPACFNYSNIFIARALKRSKEVGLRKTMGGAKLQIFAQFIAETVTMTVISLFGALIIFFLIRPEFEDMMPGNWLDLSLTWEMVAVFLVFAIATGMITGVLPALHFAGLNPIQSLKGLSVNNKFSRMRIRKVLVVFQFGLSFCFIVLMFIFSKQYQYNLNYNYGFNTDNILDVELQGLDPAKFDAEFSRLAEVQTISKSSGILGMSFTETYVREQSGKDSLAVVQLFVDSNYIENMDLLLVAGRNFPPGDFTQERHIIVNEEFVHAWNIDHAIDAIGKTFLVDGNYLEVIGVLKNFHYAPLHTPIRSFFFRTDTSQFRYANVKLTTNDIKNTMTSMEKTWSTLHDSRKLEAKFFDDEMEEFYFFYRKLLEMIGYLGVLAISISVLGLLGMVIYTTEWRTKEAGIRKVFGASDSGIAWLLSKDFLKLMFYAIALGIPISSWLFDDFLSAIQYYRVSIGIWDIVISVVIFFVVGVLAIASQVRKVAVKNPVDTLRYE</sequence>
<protein>
    <submittedName>
        <fullName evidence="10">ABC transporter permease</fullName>
    </submittedName>
</protein>
<evidence type="ECO:0000256" key="7">
    <source>
        <dbReference type="SAM" id="Phobius"/>
    </source>
</evidence>
<proteinExistence type="inferred from homology"/>
<evidence type="ECO:0000256" key="3">
    <source>
        <dbReference type="ARBA" id="ARBA00022692"/>
    </source>
</evidence>